<dbReference type="InterPro" id="IPR000823">
    <property type="entry name" value="Peroxidase_pln"/>
</dbReference>
<feature type="active site" description="Proton acceptor" evidence="14">
    <location>
        <position position="65"/>
    </location>
</feature>
<feature type="domain" description="Plant heme peroxidase family profile" evidence="20">
    <location>
        <begin position="24"/>
        <end position="320"/>
    </location>
</feature>
<feature type="disulfide bond" evidence="18">
    <location>
        <begin position="120"/>
        <end position="316"/>
    </location>
</feature>
<dbReference type="OrthoDB" id="2113341at2759"/>
<feature type="binding site" description="axial binding residue" evidence="16">
    <location>
        <position position="192"/>
    </location>
    <ligand>
        <name>heme b</name>
        <dbReference type="ChEBI" id="CHEBI:60344"/>
    </ligand>
    <ligandPart>
        <name>Fe</name>
        <dbReference type="ChEBI" id="CHEBI:18248"/>
    </ligandPart>
</feature>
<evidence type="ECO:0000256" key="14">
    <source>
        <dbReference type="PIRSR" id="PIRSR600823-1"/>
    </source>
</evidence>
<reference evidence="21 22" key="1">
    <citation type="submission" date="2020-08" db="EMBL/GenBank/DDBJ databases">
        <title>Plant Genome Project.</title>
        <authorList>
            <person name="Zhang R.-G."/>
        </authorList>
    </citation>
    <scope>NUCLEOTIDE SEQUENCE [LARGE SCALE GENOMIC DNA]</scope>
    <source>
        <tissue evidence="21">Rhizome</tissue>
    </source>
</reference>
<evidence type="ECO:0000256" key="6">
    <source>
        <dbReference type="ARBA" id="ARBA00022723"/>
    </source>
</evidence>
<dbReference type="InterPro" id="IPR019793">
    <property type="entry name" value="Peroxidases_heam-ligand_BS"/>
</dbReference>
<protein>
    <recommendedName>
        <fullName evidence="13">Peroxidase 1</fullName>
        <ecNumber evidence="3">1.11.1.7</ecNumber>
    </recommendedName>
</protein>
<feature type="disulfide bond" evidence="18">
    <location>
        <begin position="34"/>
        <end position="114"/>
    </location>
</feature>
<evidence type="ECO:0000256" key="16">
    <source>
        <dbReference type="PIRSR" id="PIRSR600823-3"/>
    </source>
</evidence>
<dbReference type="PROSITE" id="PS00435">
    <property type="entry name" value="PEROXIDASE_1"/>
    <property type="match status" value="1"/>
</dbReference>
<feature type="disulfide bond" evidence="18">
    <location>
        <begin position="67"/>
        <end position="72"/>
    </location>
</feature>
<dbReference type="InterPro" id="IPR002016">
    <property type="entry name" value="Haem_peroxidase"/>
</dbReference>
<keyword evidence="7 16" id="KW-0106">Calcium</keyword>
<evidence type="ECO:0000256" key="11">
    <source>
        <dbReference type="ARBA" id="ARBA00023180"/>
    </source>
</evidence>
<keyword evidence="9 16" id="KW-0408">Iron</keyword>
<comment type="similarity">
    <text evidence="2">Belongs to the peroxidase family. Ascorbate peroxidase subfamily.</text>
</comment>
<dbReference type="FunFam" id="1.10.520.10:FF:000001">
    <property type="entry name" value="Peroxidase"/>
    <property type="match status" value="1"/>
</dbReference>
<feature type="disulfide bond" evidence="18">
    <location>
        <begin position="199"/>
        <end position="224"/>
    </location>
</feature>
<dbReference type="InterPro" id="IPR033905">
    <property type="entry name" value="Secretory_peroxidase"/>
</dbReference>
<dbReference type="InterPro" id="IPR019794">
    <property type="entry name" value="Peroxidases_AS"/>
</dbReference>
<dbReference type="PROSITE" id="PS00436">
    <property type="entry name" value="PEROXIDASE_2"/>
    <property type="match status" value="1"/>
</dbReference>
<dbReference type="PROSITE" id="PS50873">
    <property type="entry name" value="PEROXIDASE_4"/>
    <property type="match status" value="1"/>
</dbReference>
<evidence type="ECO:0000256" key="1">
    <source>
        <dbReference type="ARBA" id="ARBA00000189"/>
    </source>
</evidence>
<proteinExistence type="inferred from homology"/>
<dbReference type="GO" id="GO:0046872">
    <property type="term" value="F:metal ion binding"/>
    <property type="evidence" value="ECO:0007669"/>
    <property type="project" value="UniProtKB-KW"/>
</dbReference>
<feature type="signal peptide" evidence="19">
    <location>
        <begin position="1"/>
        <end position="21"/>
    </location>
</feature>
<evidence type="ECO:0000256" key="4">
    <source>
        <dbReference type="ARBA" id="ARBA00022559"/>
    </source>
</evidence>
<evidence type="ECO:0000256" key="3">
    <source>
        <dbReference type="ARBA" id="ARBA00012313"/>
    </source>
</evidence>
<comment type="cofactor">
    <cofactor evidence="16">
        <name>Ca(2+)</name>
        <dbReference type="ChEBI" id="CHEBI:29108"/>
    </cofactor>
    <text evidence="16">Binds 2 calcium ions per subunit.</text>
</comment>
<dbReference type="GO" id="GO:0140825">
    <property type="term" value="F:lactoperoxidase activity"/>
    <property type="evidence" value="ECO:0007669"/>
    <property type="project" value="UniProtKB-EC"/>
</dbReference>
<gene>
    <name evidence="21" type="ORF">ZIOFF_037349</name>
</gene>
<keyword evidence="12" id="KW-0376">Hydrogen peroxide</keyword>
<evidence type="ECO:0000256" key="7">
    <source>
        <dbReference type="ARBA" id="ARBA00022837"/>
    </source>
</evidence>
<evidence type="ECO:0000256" key="9">
    <source>
        <dbReference type="ARBA" id="ARBA00023004"/>
    </source>
</evidence>
<feature type="binding site" evidence="16">
    <location>
        <position position="73"/>
    </location>
    <ligand>
        <name>Ca(2+)</name>
        <dbReference type="ChEBI" id="CHEBI:29108"/>
        <label>1</label>
    </ligand>
</feature>
<dbReference type="EMBL" id="JACMSC010000010">
    <property type="protein sequence ID" value="KAG6505001.1"/>
    <property type="molecule type" value="Genomic_DNA"/>
</dbReference>
<evidence type="ECO:0000256" key="10">
    <source>
        <dbReference type="ARBA" id="ARBA00023157"/>
    </source>
</evidence>
<feature type="binding site" evidence="16">
    <location>
        <position position="71"/>
    </location>
    <ligand>
        <name>Ca(2+)</name>
        <dbReference type="ChEBI" id="CHEBI:29108"/>
        <label>1</label>
    </ligand>
</feature>
<feature type="binding site" evidence="16">
    <location>
        <position position="75"/>
    </location>
    <ligand>
        <name>Ca(2+)</name>
        <dbReference type="ChEBI" id="CHEBI:29108"/>
        <label>1</label>
    </ligand>
</feature>
<feature type="binding site" evidence="15">
    <location>
        <position position="162"/>
    </location>
    <ligand>
        <name>substrate</name>
    </ligand>
</feature>
<keyword evidence="4" id="KW-0575">Peroxidase</keyword>
<evidence type="ECO:0000256" key="19">
    <source>
        <dbReference type="SAM" id="SignalP"/>
    </source>
</evidence>
<accession>A0A8J5L968</accession>
<dbReference type="Pfam" id="PF00141">
    <property type="entry name" value="peroxidase"/>
    <property type="match status" value="1"/>
</dbReference>
<evidence type="ECO:0000256" key="13">
    <source>
        <dbReference type="ARBA" id="ARBA00072322"/>
    </source>
</evidence>
<comment type="caution">
    <text evidence="21">The sequence shown here is derived from an EMBL/GenBank/DDBJ whole genome shotgun (WGS) entry which is preliminary data.</text>
</comment>
<evidence type="ECO:0000256" key="12">
    <source>
        <dbReference type="ARBA" id="ARBA00023324"/>
    </source>
</evidence>
<keyword evidence="10 18" id="KW-1015">Disulfide bond</keyword>
<feature type="site" description="Transition state stabilizer" evidence="17">
    <location>
        <position position="61"/>
    </location>
</feature>
<sequence>MAIMCIFFFLVASSITTTAHGQQRLSHKFYSRSCPGVQHLVRATVEEALRGDPTLGASILRLFFHDCFVNGCDASVLLDDTPFFIGEKNAPPNMNSLRGFQVIDAIKARVEPRCRGTVSCADILALAARDSVALLGGPYWAVYVGRRDARTTSRQAATANLPAPGASFSDLATSFAAKRLSPRDLIALSGAHTIGQAHCSSFRTHIYGESNVDASFAGALRQTCPPVQGIGNSHLAPLDVQSPVVFDNKYYQNLVARRGLLHSDQELLGGGWFADSVVWRYSVNQTAFFSDFAASMIKMGNISPLTGNRGEVRLNCRKWN</sequence>
<evidence type="ECO:0000259" key="20">
    <source>
        <dbReference type="PROSITE" id="PS50873"/>
    </source>
</evidence>
<evidence type="ECO:0000313" key="21">
    <source>
        <dbReference type="EMBL" id="KAG6505001.1"/>
    </source>
</evidence>
<evidence type="ECO:0000313" key="22">
    <source>
        <dbReference type="Proteomes" id="UP000734854"/>
    </source>
</evidence>
<dbReference type="GO" id="GO:0042744">
    <property type="term" value="P:hydrogen peroxide catabolic process"/>
    <property type="evidence" value="ECO:0007669"/>
    <property type="project" value="UniProtKB-KW"/>
</dbReference>
<dbReference type="PANTHER" id="PTHR31388">
    <property type="entry name" value="PEROXIDASE 72-RELATED"/>
    <property type="match status" value="1"/>
</dbReference>
<dbReference type="AlphaFoldDB" id="A0A8J5L968"/>
<organism evidence="21 22">
    <name type="scientific">Zingiber officinale</name>
    <name type="common">Ginger</name>
    <name type="synonym">Amomum zingiber</name>
    <dbReference type="NCBI Taxonomy" id="94328"/>
    <lineage>
        <taxon>Eukaryota</taxon>
        <taxon>Viridiplantae</taxon>
        <taxon>Streptophyta</taxon>
        <taxon>Embryophyta</taxon>
        <taxon>Tracheophyta</taxon>
        <taxon>Spermatophyta</taxon>
        <taxon>Magnoliopsida</taxon>
        <taxon>Liliopsida</taxon>
        <taxon>Zingiberales</taxon>
        <taxon>Zingiberaceae</taxon>
        <taxon>Zingiber</taxon>
    </lineage>
</organism>
<evidence type="ECO:0000256" key="15">
    <source>
        <dbReference type="PIRSR" id="PIRSR600823-2"/>
    </source>
</evidence>
<dbReference type="CDD" id="cd00693">
    <property type="entry name" value="secretory_peroxidase"/>
    <property type="match status" value="1"/>
</dbReference>
<feature type="binding site" evidence="16">
    <location>
        <position position="69"/>
    </location>
    <ligand>
        <name>Ca(2+)</name>
        <dbReference type="ChEBI" id="CHEBI:29108"/>
        <label>1</label>
    </ligand>
</feature>
<feature type="binding site" evidence="16">
    <location>
        <position position="247"/>
    </location>
    <ligand>
        <name>Ca(2+)</name>
        <dbReference type="ChEBI" id="CHEBI:29108"/>
        <label>2</label>
    </ligand>
</feature>
<dbReference type="Proteomes" id="UP000734854">
    <property type="component" value="Unassembled WGS sequence"/>
</dbReference>
<dbReference type="FunFam" id="1.10.420.10:FF:000006">
    <property type="entry name" value="Peroxidase"/>
    <property type="match status" value="1"/>
</dbReference>
<evidence type="ECO:0000256" key="2">
    <source>
        <dbReference type="ARBA" id="ARBA00006873"/>
    </source>
</evidence>
<feature type="binding site" evidence="16">
    <location>
        <position position="66"/>
    </location>
    <ligand>
        <name>Ca(2+)</name>
        <dbReference type="ChEBI" id="CHEBI:29108"/>
        <label>1</label>
    </ligand>
</feature>
<keyword evidence="11" id="KW-0325">Glycoprotein</keyword>
<dbReference type="GO" id="GO:0006979">
    <property type="term" value="P:response to oxidative stress"/>
    <property type="evidence" value="ECO:0007669"/>
    <property type="project" value="InterPro"/>
</dbReference>
<comment type="catalytic activity">
    <reaction evidence="1">
        <text>2 a phenolic donor + H2O2 = 2 a phenolic radical donor + 2 H2O</text>
        <dbReference type="Rhea" id="RHEA:56136"/>
        <dbReference type="ChEBI" id="CHEBI:15377"/>
        <dbReference type="ChEBI" id="CHEBI:16240"/>
        <dbReference type="ChEBI" id="CHEBI:139520"/>
        <dbReference type="ChEBI" id="CHEBI:139521"/>
        <dbReference type="EC" id="1.11.1.7"/>
    </reaction>
</comment>
<evidence type="ECO:0000256" key="5">
    <source>
        <dbReference type="ARBA" id="ARBA00022617"/>
    </source>
</evidence>
<feature type="binding site" evidence="16">
    <location>
        <position position="193"/>
    </location>
    <ligand>
        <name>Ca(2+)</name>
        <dbReference type="ChEBI" id="CHEBI:29108"/>
        <label>2</label>
    </ligand>
</feature>
<comment type="cofactor">
    <cofactor evidence="16">
        <name>heme b</name>
        <dbReference type="ChEBI" id="CHEBI:60344"/>
    </cofactor>
    <text evidence="16">Binds 1 heme b (iron(II)-protoporphyrin IX) group per subunit.</text>
</comment>
<evidence type="ECO:0000256" key="8">
    <source>
        <dbReference type="ARBA" id="ARBA00023002"/>
    </source>
</evidence>
<keyword evidence="19" id="KW-0732">Signal</keyword>
<keyword evidence="6 16" id="KW-0479">Metal-binding</keyword>
<evidence type="ECO:0000256" key="18">
    <source>
        <dbReference type="PIRSR" id="PIRSR600823-5"/>
    </source>
</evidence>
<keyword evidence="8" id="KW-0560">Oxidoreductase</keyword>
<feature type="binding site" evidence="16">
    <location>
        <position position="87"/>
    </location>
    <ligand>
        <name>Ca(2+)</name>
        <dbReference type="ChEBI" id="CHEBI:29108"/>
        <label>1</label>
    </ligand>
</feature>
<keyword evidence="5" id="KW-0349">Heme</keyword>
<feature type="chain" id="PRO_5035162705" description="Peroxidase 1" evidence="19">
    <location>
        <begin position="22"/>
        <end position="320"/>
    </location>
</feature>
<dbReference type="PANTHER" id="PTHR31388:SF5">
    <property type="entry name" value="PEROXIDASE"/>
    <property type="match status" value="1"/>
</dbReference>
<dbReference type="EC" id="1.11.1.7" evidence="3"/>
<feature type="binding site" evidence="16">
    <location>
        <position position="239"/>
    </location>
    <ligand>
        <name>Ca(2+)</name>
        <dbReference type="ChEBI" id="CHEBI:29108"/>
        <label>2</label>
    </ligand>
</feature>
<name>A0A8J5L968_ZINOF</name>
<evidence type="ECO:0000256" key="17">
    <source>
        <dbReference type="PIRSR" id="PIRSR600823-4"/>
    </source>
</evidence>
<keyword evidence="22" id="KW-1185">Reference proteome</keyword>
<dbReference type="GO" id="GO:0020037">
    <property type="term" value="F:heme binding"/>
    <property type="evidence" value="ECO:0007669"/>
    <property type="project" value="InterPro"/>
</dbReference>